<keyword evidence="5 9" id="KW-0472">Membrane</keyword>
<keyword evidence="2 8" id="KW-0813">Transport</keyword>
<feature type="transmembrane region" description="Helical" evidence="9">
    <location>
        <begin position="470"/>
        <end position="493"/>
    </location>
</feature>
<feature type="binding site" evidence="6">
    <location>
        <position position="344"/>
    </location>
    <ligand>
        <name>Na(+)</name>
        <dbReference type="ChEBI" id="CHEBI:29101"/>
        <label>1</label>
    </ligand>
</feature>
<keyword evidence="11" id="KW-1185">Reference proteome</keyword>
<feature type="transmembrane region" description="Helical" evidence="9">
    <location>
        <begin position="226"/>
        <end position="246"/>
    </location>
</feature>
<dbReference type="PRINTS" id="PR00176">
    <property type="entry name" value="NANEUSMPORT"/>
</dbReference>
<feature type="disulfide bond" evidence="7">
    <location>
        <begin position="171"/>
        <end position="180"/>
    </location>
</feature>
<reference evidence="10" key="1">
    <citation type="submission" date="2021-10" db="EMBL/GenBank/DDBJ databases">
        <title>Tropical sea cucumber genome reveals ecological adaptation and Cuvierian tubules defense mechanism.</title>
        <authorList>
            <person name="Chen T."/>
        </authorList>
    </citation>
    <scope>NUCLEOTIDE SEQUENCE</scope>
    <source>
        <strain evidence="10">Nanhai2018</strain>
        <tissue evidence="10">Muscle</tissue>
    </source>
</reference>
<comment type="caution">
    <text evidence="10">The sequence shown here is derived from an EMBL/GenBank/DDBJ whole genome shotgun (WGS) entry which is preliminary data.</text>
</comment>
<protein>
    <recommendedName>
        <fullName evidence="8">Transporter</fullName>
    </recommendedName>
</protein>
<keyword evidence="8" id="KW-0769">Symport</keyword>
<evidence type="ECO:0000256" key="7">
    <source>
        <dbReference type="PIRSR" id="PIRSR600175-2"/>
    </source>
</evidence>
<feature type="transmembrane region" description="Helical" evidence="9">
    <location>
        <begin position="397"/>
        <end position="418"/>
    </location>
</feature>
<dbReference type="PANTHER" id="PTHR11616:SF265">
    <property type="entry name" value="TRANSPORTER"/>
    <property type="match status" value="1"/>
</dbReference>
<evidence type="ECO:0000256" key="1">
    <source>
        <dbReference type="ARBA" id="ARBA00004141"/>
    </source>
</evidence>
<feature type="transmembrane region" description="Helical" evidence="9">
    <location>
        <begin position="439"/>
        <end position="464"/>
    </location>
</feature>
<dbReference type="GO" id="GO:0006865">
    <property type="term" value="P:amino acid transport"/>
    <property type="evidence" value="ECO:0007669"/>
    <property type="project" value="TreeGrafter"/>
</dbReference>
<gene>
    <name evidence="10" type="ORF">HOLleu_16816</name>
</gene>
<feature type="transmembrane region" description="Helical" evidence="9">
    <location>
        <begin position="309"/>
        <end position="326"/>
    </location>
</feature>
<organism evidence="10 11">
    <name type="scientific">Holothuria leucospilota</name>
    <name type="common">Black long sea cucumber</name>
    <name type="synonym">Mertensiothuria leucospilota</name>
    <dbReference type="NCBI Taxonomy" id="206669"/>
    <lineage>
        <taxon>Eukaryota</taxon>
        <taxon>Metazoa</taxon>
        <taxon>Echinodermata</taxon>
        <taxon>Eleutherozoa</taxon>
        <taxon>Echinozoa</taxon>
        <taxon>Holothuroidea</taxon>
        <taxon>Aspidochirotacea</taxon>
        <taxon>Aspidochirotida</taxon>
        <taxon>Holothuriidae</taxon>
        <taxon>Holothuria</taxon>
    </lineage>
</organism>
<keyword evidence="4 9" id="KW-1133">Transmembrane helix</keyword>
<evidence type="ECO:0000313" key="10">
    <source>
        <dbReference type="EMBL" id="KAJ8039179.1"/>
    </source>
</evidence>
<feature type="binding site" evidence="6">
    <location>
        <position position="413"/>
    </location>
    <ligand>
        <name>Na(+)</name>
        <dbReference type="ChEBI" id="CHEBI:29101"/>
        <label>1</label>
    </ligand>
</feature>
<dbReference type="InterPro" id="IPR000175">
    <property type="entry name" value="Na/ntran_symport"/>
</dbReference>
<dbReference type="PANTHER" id="PTHR11616">
    <property type="entry name" value="SODIUM/CHLORIDE DEPENDENT TRANSPORTER"/>
    <property type="match status" value="1"/>
</dbReference>
<dbReference type="Proteomes" id="UP001152320">
    <property type="component" value="Chromosome 7"/>
</dbReference>
<keyword evidence="6" id="KW-0479">Metal-binding</keyword>
<feature type="binding site" evidence="6">
    <location>
        <position position="412"/>
    </location>
    <ligand>
        <name>Na(+)</name>
        <dbReference type="ChEBI" id="CHEBI:29101"/>
        <label>1</label>
    </ligand>
</feature>
<dbReference type="GO" id="GO:0005886">
    <property type="term" value="C:plasma membrane"/>
    <property type="evidence" value="ECO:0007669"/>
    <property type="project" value="TreeGrafter"/>
</dbReference>
<evidence type="ECO:0000313" key="11">
    <source>
        <dbReference type="Proteomes" id="UP001152320"/>
    </source>
</evidence>
<dbReference type="EMBL" id="JAIZAY010000007">
    <property type="protein sequence ID" value="KAJ8039179.1"/>
    <property type="molecule type" value="Genomic_DNA"/>
</dbReference>
<feature type="transmembrane region" description="Helical" evidence="9">
    <location>
        <begin position="530"/>
        <end position="550"/>
    </location>
</feature>
<feature type="binding site" evidence="6">
    <location>
        <position position="312"/>
    </location>
    <ligand>
        <name>Na(+)</name>
        <dbReference type="ChEBI" id="CHEBI:29101"/>
        <label>1</label>
    </ligand>
</feature>
<accession>A0A9Q1HAP8</accession>
<evidence type="ECO:0000256" key="5">
    <source>
        <dbReference type="ARBA" id="ARBA00023136"/>
    </source>
</evidence>
<comment type="subcellular location">
    <subcellularLocation>
        <location evidence="1">Membrane</location>
        <topology evidence="1">Multi-pass membrane protein</topology>
    </subcellularLocation>
</comment>
<keyword evidence="6" id="KW-0915">Sodium</keyword>
<dbReference type="GO" id="GO:0035725">
    <property type="term" value="P:sodium ion transmembrane transport"/>
    <property type="evidence" value="ECO:0007669"/>
    <property type="project" value="TreeGrafter"/>
</dbReference>
<proteinExistence type="inferred from homology"/>
<dbReference type="AlphaFoldDB" id="A0A9Q1HAP8"/>
<dbReference type="InterPro" id="IPR037272">
    <property type="entry name" value="SNS_sf"/>
</dbReference>
<keyword evidence="3 8" id="KW-0812">Transmembrane</keyword>
<keyword evidence="7" id="KW-1015">Disulfide bond</keyword>
<dbReference type="Pfam" id="PF00209">
    <property type="entry name" value="SNF"/>
    <property type="match status" value="1"/>
</dbReference>
<evidence type="ECO:0000256" key="3">
    <source>
        <dbReference type="ARBA" id="ARBA00022692"/>
    </source>
</evidence>
<dbReference type="GO" id="GO:0046872">
    <property type="term" value="F:metal ion binding"/>
    <property type="evidence" value="ECO:0007669"/>
    <property type="project" value="UniProtKB-KW"/>
</dbReference>
<feature type="transmembrane region" description="Helical" evidence="9">
    <location>
        <begin position="86"/>
        <end position="105"/>
    </location>
</feature>
<dbReference type="OrthoDB" id="6581954at2759"/>
<dbReference type="SUPFAM" id="SSF161070">
    <property type="entry name" value="SNF-like"/>
    <property type="match status" value="1"/>
</dbReference>
<dbReference type="PROSITE" id="PS50267">
    <property type="entry name" value="NA_NEUROTRAN_SYMP_3"/>
    <property type="match status" value="1"/>
</dbReference>
<feature type="binding site" evidence="6">
    <location>
        <position position="72"/>
    </location>
    <ligand>
        <name>Na(+)</name>
        <dbReference type="ChEBI" id="CHEBI:29101"/>
        <label>1</label>
    </ligand>
</feature>
<sequence length="657" mass="73562">MVFGSEIGYSKHEDDVEQTPTNGTINGNAITQISDTGHDGSKVNETEEEREKWGSWLDFILACTGYAVGLGNVWRFPYLCHEYGGGAFLIPYLIMLFCCGLPLFFMELSLGQFASQGALTIWSICPLFTGIGYGMIIVSALVAIYYNVIIAWTVYYGIKSFSFPNLPWISCNNTWNTEFCFDEVLNTTRASARENESAAVRATEEFWNYKVHGLSDKPTIGEIGGINWHLLGCLAASWIVVGVCISKGVKSSGKVVYFTAVFPYVVLIILFFRGVTLPGARDGILYYVRPDEFQYILDAKTWYHATTQIFYSLGVSFGVLLTFSSYNKFHNNCYRDAIIVSLINCGTSIFAGFVIFSILGFMAHESGRSVKDVVDKGPGLAFIAYPEALARMPGSQFWSFLFFFMLFTLGLDSEFATMEMLITAVVDKLPQHLKKWKPLVTFGACFLGFLGGILMVTKSGLFIFTLTDTYAAGFSLIVIALTYSLIISYIYGLERFRKDIEAMIGFMPGIYWKVMWGGIITRRLSRGHRLILPGVIQVLLPLIIIGSFVFYTPAHYNEYVFPPAAEVCGWTMTLASFLVIPGYSVYAVIFKANQPSYIERLKFLTKPTKEWGPLLDKHRREAGYHVLTSTKNPTTNGATQVDRDDAHYFAYSQDIAL</sequence>
<dbReference type="GO" id="GO:0015293">
    <property type="term" value="F:symporter activity"/>
    <property type="evidence" value="ECO:0007669"/>
    <property type="project" value="UniProtKB-KW"/>
</dbReference>
<feature type="transmembrane region" description="Helical" evidence="9">
    <location>
        <begin position="136"/>
        <end position="158"/>
    </location>
</feature>
<feature type="transmembrane region" description="Helical" evidence="9">
    <location>
        <begin position="255"/>
        <end position="275"/>
    </location>
</feature>
<feature type="transmembrane region" description="Helical" evidence="9">
    <location>
        <begin position="338"/>
        <end position="363"/>
    </location>
</feature>
<evidence type="ECO:0000256" key="9">
    <source>
        <dbReference type="SAM" id="Phobius"/>
    </source>
</evidence>
<evidence type="ECO:0000256" key="4">
    <source>
        <dbReference type="ARBA" id="ARBA00022989"/>
    </source>
</evidence>
<evidence type="ECO:0000256" key="6">
    <source>
        <dbReference type="PIRSR" id="PIRSR600175-1"/>
    </source>
</evidence>
<feature type="binding site" evidence="6">
    <location>
        <position position="65"/>
    </location>
    <ligand>
        <name>Na(+)</name>
        <dbReference type="ChEBI" id="CHEBI:29101"/>
        <label>1</label>
    </ligand>
</feature>
<feature type="transmembrane region" description="Helical" evidence="9">
    <location>
        <begin position="570"/>
        <end position="590"/>
    </location>
</feature>
<feature type="binding site" evidence="6">
    <location>
        <position position="67"/>
    </location>
    <ligand>
        <name>Na(+)</name>
        <dbReference type="ChEBI" id="CHEBI:29101"/>
        <label>1</label>
    </ligand>
</feature>
<feature type="binding site" evidence="6">
    <location>
        <position position="68"/>
    </location>
    <ligand>
        <name>Na(+)</name>
        <dbReference type="ChEBI" id="CHEBI:29101"/>
        <label>1</label>
    </ligand>
</feature>
<feature type="binding site" evidence="6">
    <location>
        <position position="409"/>
    </location>
    <ligand>
        <name>Na(+)</name>
        <dbReference type="ChEBI" id="CHEBI:29101"/>
        <label>1</label>
    </ligand>
</feature>
<evidence type="ECO:0000256" key="2">
    <source>
        <dbReference type="ARBA" id="ARBA00022448"/>
    </source>
</evidence>
<name>A0A9Q1HAP8_HOLLE</name>
<evidence type="ECO:0000256" key="8">
    <source>
        <dbReference type="RuleBase" id="RU003732"/>
    </source>
</evidence>
<feature type="transmembrane region" description="Helical" evidence="9">
    <location>
        <begin position="53"/>
        <end position="74"/>
    </location>
</feature>
<dbReference type="PROSITE" id="PS00610">
    <property type="entry name" value="NA_NEUROTRAN_SYMP_1"/>
    <property type="match status" value="1"/>
</dbReference>
<comment type="similarity">
    <text evidence="8">Belongs to the sodium:neurotransmitter symporter (SNF) (TC 2.A.22) family.</text>
</comment>